<evidence type="ECO:0000313" key="4">
    <source>
        <dbReference type="Proteomes" id="UP000006039"/>
    </source>
</evidence>
<reference evidence="3" key="4">
    <citation type="journal article" date="2015" name="G3 (Bethesda)">
        <title>Genome sequences of three phytopathogenic species of the Magnaporthaceae family of fungi.</title>
        <authorList>
            <person name="Okagaki L.H."/>
            <person name="Nunes C.C."/>
            <person name="Sailsbery J."/>
            <person name="Clay B."/>
            <person name="Brown D."/>
            <person name="John T."/>
            <person name="Oh Y."/>
            <person name="Young N."/>
            <person name="Fitzgerald M."/>
            <person name="Haas B.J."/>
            <person name="Zeng Q."/>
            <person name="Young S."/>
            <person name="Adiconis X."/>
            <person name="Fan L."/>
            <person name="Levin J.Z."/>
            <person name="Mitchell T.K."/>
            <person name="Okubara P.A."/>
            <person name="Farman M.L."/>
            <person name="Kohn L.M."/>
            <person name="Birren B."/>
            <person name="Ma L.-J."/>
            <person name="Dean R.A."/>
        </authorList>
    </citation>
    <scope>NUCLEOTIDE SEQUENCE</scope>
    <source>
        <strain evidence="3">R3-111a-1</strain>
    </source>
</reference>
<evidence type="ECO:0000256" key="1">
    <source>
        <dbReference type="SAM" id="SignalP"/>
    </source>
</evidence>
<reference evidence="2" key="3">
    <citation type="submission" date="2010-09" db="EMBL/GenBank/DDBJ databases">
        <title>Annotation of Gaeumannomyces graminis var. tritici R3-111a-1.</title>
        <authorList>
            <consortium name="The Broad Institute Genome Sequencing Platform"/>
            <person name="Ma L.-J."/>
            <person name="Dead R."/>
            <person name="Young S.K."/>
            <person name="Zeng Q."/>
            <person name="Gargeya S."/>
            <person name="Fitzgerald M."/>
            <person name="Haas B."/>
            <person name="Abouelleil A."/>
            <person name="Alvarado L."/>
            <person name="Arachchi H.M."/>
            <person name="Berlin A."/>
            <person name="Brown A."/>
            <person name="Chapman S.B."/>
            <person name="Chen Z."/>
            <person name="Dunbar C."/>
            <person name="Freedman E."/>
            <person name="Gearin G."/>
            <person name="Gellesch M."/>
            <person name="Goldberg J."/>
            <person name="Griggs A."/>
            <person name="Gujja S."/>
            <person name="Heiman D."/>
            <person name="Howarth C."/>
            <person name="Larson L."/>
            <person name="Lui A."/>
            <person name="MacDonald P.J.P."/>
            <person name="Mehta T."/>
            <person name="Montmayeur A."/>
            <person name="Murphy C."/>
            <person name="Neiman D."/>
            <person name="Pearson M."/>
            <person name="Priest M."/>
            <person name="Roberts A."/>
            <person name="Saif S."/>
            <person name="Shea T."/>
            <person name="Shenoy N."/>
            <person name="Sisk P."/>
            <person name="Stolte C."/>
            <person name="Sykes S."/>
            <person name="Yandava C."/>
            <person name="Wortman J."/>
            <person name="Nusbaum C."/>
            <person name="Birren B."/>
        </authorList>
    </citation>
    <scope>NUCLEOTIDE SEQUENCE</scope>
    <source>
        <strain evidence="2">R3-111a-1</strain>
    </source>
</reference>
<protein>
    <submittedName>
        <fullName evidence="2 3">Uncharacterized protein</fullName>
    </submittedName>
</protein>
<reference evidence="2" key="2">
    <citation type="submission" date="2010-07" db="EMBL/GenBank/DDBJ databases">
        <authorList>
            <consortium name="The Broad Institute Genome Sequencing Platform"/>
            <consortium name="Broad Institute Genome Sequencing Center for Infectious Disease"/>
            <person name="Ma L.-J."/>
            <person name="Dead R."/>
            <person name="Young S."/>
            <person name="Zeng Q."/>
            <person name="Koehrsen M."/>
            <person name="Alvarado L."/>
            <person name="Berlin A."/>
            <person name="Chapman S.B."/>
            <person name="Chen Z."/>
            <person name="Freedman E."/>
            <person name="Gellesch M."/>
            <person name="Goldberg J."/>
            <person name="Griggs A."/>
            <person name="Gujja S."/>
            <person name="Heilman E.R."/>
            <person name="Heiman D."/>
            <person name="Hepburn T."/>
            <person name="Howarth C."/>
            <person name="Jen D."/>
            <person name="Larson L."/>
            <person name="Mehta T."/>
            <person name="Neiman D."/>
            <person name="Pearson M."/>
            <person name="Roberts A."/>
            <person name="Saif S."/>
            <person name="Shea T."/>
            <person name="Shenoy N."/>
            <person name="Sisk P."/>
            <person name="Stolte C."/>
            <person name="Sykes S."/>
            <person name="Walk T."/>
            <person name="White J."/>
            <person name="Yandava C."/>
            <person name="Haas B."/>
            <person name="Nusbaum C."/>
            <person name="Birren B."/>
        </authorList>
    </citation>
    <scope>NUCLEOTIDE SEQUENCE</scope>
    <source>
        <strain evidence="2">R3-111a-1</strain>
    </source>
</reference>
<dbReference type="RefSeq" id="XP_009221104.1">
    <property type="nucleotide sequence ID" value="XM_009222840.1"/>
</dbReference>
<gene>
    <name evidence="3" type="primary">20345499</name>
    <name evidence="2" type="ORF">GGTG_05041</name>
</gene>
<keyword evidence="4" id="KW-1185">Reference proteome</keyword>
<dbReference type="HOGENOM" id="CLU_1138054_0_0_1"/>
<name>J3NUT5_GAET3</name>
<evidence type="ECO:0000313" key="3">
    <source>
        <dbReference type="EnsemblFungi" id="EJT79959"/>
    </source>
</evidence>
<dbReference type="AlphaFoldDB" id="J3NUT5"/>
<dbReference type="EnsemblFungi" id="EJT79959">
    <property type="protein sequence ID" value="EJT79959"/>
    <property type="gene ID" value="GGTG_05041"/>
</dbReference>
<accession>J3NUT5</accession>
<feature type="chain" id="PRO_5015094481" evidence="1">
    <location>
        <begin position="24"/>
        <end position="244"/>
    </location>
</feature>
<sequence>MMAPYTRAWAFWLFVLLSPIVTAWSWGNARADTQKSARRTICDLHYKVQIQSPTAHPVTLYGVLGLDPFAAPFYPPHEAGGVHLPSYETMRRSLFDTVAAQLRFRNLHRREYGRTPGELIRVWLASDPKHLQRYLAQPDTLNMRGPGTVSYHRASVWVLRAEAALVLLDDNLRDVYSRVFIPALLPTEPYDGKATSMLMRMKSGAAKLFSPRAQRTQAGLGRLQMLQALDNICAPTGTHFKMFY</sequence>
<evidence type="ECO:0000313" key="2">
    <source>
        <dbReference type="EMBL" id="EJT79959.1"/>
    </source>
</evidence>
<reference evidence="3" key="5">
    <citation type="submission" date="2018-04" db="UniProtKB">
        <authorList>
            <consortium name="EnsemblFungi"/>
        </authorList>
    </citation>
    <scope>IDENTIFICATION</scope>
    <source>
        <strain evidence="3">R3-111a-1</strain>
    </source>
</reference>
<dbReference type="EMBL" id="GL385396">
    <property type="protein sequence ID" value="EJT79959.1"/>
    <property type="molecule type" value="Genomic_DNA"/>
</dbReference>
<reference evidence="4" key="1">
    <citation type="submission" date="2010-07" db="EMBL/GenBank/DDBJ databases">
        <title>The genome sequence of Gaeumannomyces graminis var. tritici strain R3-111a-1.</title>
        <authorList>
            <consortium name="The Broad Institute Genome Sequencing Platform"/>
            <person name="Ma L.-J."/>
            <person name="Dead R."/>
            <person name="Young S."/>
            <person name="Zeng Q."/>
            <person name="Koehrsen M."/>
            <person name="Alvarado L."/>
            <person name="Berlin A."/>
            <person name="Chapman S.B."/>
            <person name="Chen Z."/>
            <person name="Freedman E."/>
            <person name="Gellesch M."/>
            <person name="Goldberg J."/>
            <person name="Griggs A."/>
            <person name="Gujja S."/>
            <person name="Heilman E.R."/>
            <person name="Heiman D."/>
            <person name="Hepburn T."/>
            <person name="Howarth C."/>
            <person name="Jen D."/>
            <person name="Larson L."/>
            <person name="Mehta T."/>
            <person name="Neiman D."/>
            <person name="Pearson M."/>
            <person name="Roberts A."/>
            <person name="Saif S."/>
            <person name="Shea T."/>
            <person name="Shenoy N."/>
            <person name="Sisk P."/>
            <person name="Stolte C."/>
            <person name="Sykes S."/>
            <person name="Walk T."/>
            <person name="White J."/>
            <person name="Yandava C."/>
            <person name="Haas B."/>
            <person name="Nusbaum C."/>
            <person name="Birren B."/>
        </authorList>
    </citation>
    <scope>NUCLEOTIDE SEQUENCE [LARGE SCALE GENOMIC DNA]</scope>
    <source>
        <strain evidence="4">R3-111a-1</strain>
    </source>
</reference>
<organism evidence="2">
    <name type="scientific">Gaeumannomyces tritici (strain R3-111a-1)</name>
    <name type="common">Wheat and barley take-all root rot fungus</name>
    <name type="synonym">Gaeumannomyces graminis var. tritici</name>
    <dbReference type="NCBI Taxonomy" id="644352"/>
    <lineage>
        <taxon>Eukaryota</taxon>
        <taxon>Fungi</taxon>
        <taxon>Dikarya</taxon>
        <taxon>Ascomycota</taxon>
        <taxon>Pezizomycotina</taxon>
        <taxon>Sordariomycetes</taxon>
        <taxon>Sordariomycetidae</taxon>
        <taxon>Magnaporthales</taxon>
        <taxon>Magnaporthaceae</taxon>
        <taxon>Gaeumannomyces</taxon>
    </lineage>
</organism>
<dbReference type="VEuPathDB" id="FungiDB:GGTG_05041"/>
<proteinExistence type="predicted"/>
<feature type="signal peptide" evidence="1">
    <location>
        <begin position="1"/>
        <end position="23"/>
    </location>
</feature>
<dbReference type="GeneID" id="20345499"/>
<keyword evidence="1" id="KW-0732">Signal</keyword>
<dbReference type="Proteomes" id="UP000006039">
    <property type="component" value="Unassembled WGS sequence"/>
</dbReference>